<keyword evidence="2" id="KW-1185">Reference proteome</keyword>
<organism evidence="1 2">
    <name type="scientific">Pedobacter africanus</name>
    <dbReference type="NCBI Taxonomy" id="151894"/>
    <lineage>
        <taxon>Bacteria</taxon>
        <taxon>Pseudomonadati</taxon>
        <taxon>Bacteroidota</taxon>
        <taxon>Sphingobacteriia</taxon>
        <taxon>Sphingobacteriales</taxon>
        <taxon>Sphingobacteriaceae</taxon>
        <taxon>Pedobacter</taxon>
    </lineage>
</organism>
<accession>A0ACC6KTM9</accession>
<gene>
    <name evidence="1" type="ORF">J2X78_001013</name>
</gene>
<sequence>MTGKYSLLSVPFDPFAGHEIEKVVVTNESQRELWLSCILGGEDASLAYNESVSLTLEGELNRSAFKEALKLLALRHEALRAVLSPNGEQLIIYKDLTPELLEYDIQEFSDVAWRNKVNEFIHEEIGKPFDLYSGPLLRLYLHQINALTHHFTLIIHHIIGDGWSIGIILEDLGKLYNACCNAETADLPDAEQISDYAVLQTDFKKSTEYADTQRFWLNQYKENVPVLNLPLDFSRPVNRTYRGKRNDYPLDNELLAKLKQLSAKSGTSLVTTLITAFECYLYHRTGQEDIVLGLPSAGQSATGFFGLVGHCVNLLPLKSHIEAHLSFSDYLKIRKTQIYDAYDYQRLTFGELLKTLNIKRDKSSIPLVPVVFNVDMGMDERVKFKGLKHALFSNPRVCQTFEISLNVNGSKESMMLEWAYNTQLFSSETIDRMMAELETVLNTVTENPETAIYKVLPHPDPFPQFSVSEAGIPANENLISLFQHQVKSNPEQIALVFGEQSLSYMQLDHLSNQVANYLIENGVSKKSRIPLCLQTSTELIVGMLGILKAGAAYVPIDPELPQVRKDYIISSSTREVMVTDTGLLSDIPVYGDMLYLSLDKKDSPVWQASNQDTGITIHDEDLIYIIYTSGSTGAPKGVMIGHGSITDYLYGLKERLPEITNCKSYALGTSVSTDLGNTILFSALTFGGTLHLFAKENFNNPLFSHNYFKSHRIDFLKIVPSHWKYLMLDEKGLFPAKILMFGGESLPADFIETISSGSNDCLLVNHYGPTETTIGKLIHRVDKQFAYQGTVPIGRPFSNTEVYVVDKHFNRTLTGVPGELYIGGKGLAQGYLNNPSLTDTVFIKNPFVEEKDAKIYKTGDLVRWLPDGNIQYLGRIDDQVKIRGNRIELGEIHNVLLKHADVEQCAVIAVDVEGNEKKLAAWVVQKKQLDREVLIAYLQANLPEYMVPRLIMQIDEIPLTANGKLDRKRLPAIVNDEQRSYVKPASAEEELIERIWSAALGLPKVSVTDDFFELGGHSLIAIRVMVEIERQTGQRLPLASLFDHSSIQKLALLLKKDEPLLPKWDALVPIKPAGSKKPVYLVHGGGLNILVFQSMSKFMDPDQPVYALQALGLNGQTTLYHTIEEIAAKYISEVQEADPHGPYLLAGYSLGGKIAYEMARQLLASGKEVKMLGIFDTYTGSSSQGTKKIVEKLKRQLHKIPFFFDQFTRRPAIAFGYQWLLLKKKISKLMGRFKEPDTEIFTYDHEIARSYEEAYRVYRLTPMDIEIDLFRAKERIYYLDDLIFLGWKPYGMKGVNVHEVPGDHKTFLYPPYDKALAEILQEAIDNKKQ</sequence>
<evidence type="ECO:0000313" key="1">
    <source>
        <dbReference type="EMBL" id="MDR6782461.1"/>
    </source>
</evidence>
<name>A0ACC6KTM9_9SPHI</name>
<dbReference type="Proteomes" id="UP001246858">
    <property type="component" value="Unassembled WGS sequence"/>
</dbReference>
<reference evidence="1" key="1">
    <citation type="submission" date="2023-07" db="EMBL/GenBank/DDBJ databases">
        <title>Sorghum-associated microbial communities from plants grown in Nebraska, USA.</title>
        <authorList>
            <person name="Schachtman D."/>
        </authorList>
    </citation>
    <scope>NUCLEOTIDE SEQUENCE</scope>
    <source>
        <strain evidence="1">2697</strain>
    </source>
</reference>
<proteinExistence type="predicted"/>
<evidence type="ECO:0000313" key="2">
    <source>
        <dbReference type="Proteomes" id="UP001246858"/>
    </source>
</evidence>
<comment type="caution">
    <text evidence="1">The sequence shown here is derived from an EMBL/GenBank/DDBJ whole genome shotgun (WGS) entry which is preliminary data.</text>
</comment>
<dbReference type="EMBL" id="JAVDTF010000001">
    <property type="protein sequence ID" value="MDR6782461.1"/>
    <property type="molecule type" value="Genomic_DNA"/>
</dbReference>
<protein>
    <submittedName>
        <fullName evidence="1">Amino acid adenylation domain-containing protein</fullName>
    </submittedName>
</protein>